<sequence>MVACLPQTRGSKLCLQMPSTTSAEVPWKRWRSLSSRSISDIRRDMYSFFLLEQKGANEEISSRERVTHLLYFSQRKGFCTRWILRILNLVSDTVLWKRLYTVR</sequence>
<dbReference type="AlphaFoldDB" id="A0A4Z2I5P3"/>
<name>A0A4Z2I5P3_9TELE</name>
<dbReference type="Proteomes" id="UP000314294">
    <property type="component" value="Unassembled WGS sequence"/>
</dbReference>
<evidence type="ECO:0000313" key="1">
    <source>
        <dbReference type="EMBL" id="TNN72592.1"/>
    </source>
</evidence>
<reference evidence="1 2" key="1">
    <citation type="submission" date="2019-03" db="EMBL/GenBank/DDBJ databases">
        <title>First draft genome of Liparis tanakae, snailfish: a comprehensive survey of snailfish specific genes.</title>
        <authorList>
            <person name="Kim W."/>
            <person name="Song I."/>
            <person name="Jeong J.-H."/>
            <person name="Kim D."/>
            <person name="Kim S."/>
            <person name="Ryu S."/>
            <person name="Song J.Y."/>
            <person name="Lee S.K."/>
        </authorList>
    </citation>
    <scope>NUCLEOTIDE SEQUENCE [LARGE SCALE GENOMIC DNA]</scope>
    <source>
        <tissue evidence="1">Muscle</tissue>
    </source>
</reference>
<gene>
    <name evidence="1" type="ORF">EYF80_017199</name>
</gene>
<organism evidence="1 2">
    <name type="scientific">Liparis tanakae</name>
    <name type="common">Tanaka's snailfish</name>
    <dbReference type="NCBI Taxonomy" id="230148"/>
    <lineage>
        <taxon>Eukaryota</taxon>
        <taxon>Metazoa</taxon>
        <taxon>Chordata</taxon>
        <taxon>Craniata</taxon>
        <taxon>Vertebrata</taxon>
        <taxon>Euteleostomi</taxon>
        <taxon>Actinopterygii</taxon>
        <taxon>Neopterygii</taxon>
        <taxon>Teleostei</taxon>
        <taxon>Neoteleostei</taxon>
        <taxon>Acanthomorphata</taxon>
        <taxon>Eupercaria</taxon>
        <taxon>Perciformes</taxon>
        <taxon>Cottioidei</taxon>
        <taxon>Cottales</taxon>
        <taxon>Liparidae</taxon>
        <taxon>Liparis</taxon>
    </lineage>
</organism>
<dbReference type="EMBL" id="SRLO01000135">
    <property type="protein sequence ID" value="TNN72592.1"/>
    <property type="molecule type" value="Genomic_DNA"/>
</dbReference>
<keyword evidence="2" id="KW-1185">Reference proteome</keyword>
<proteinExistence type="predicted"/>
<protein>
    <submittedName>
        <fullName evidence="1">Uncharacterized protein</fullName>
    </submittedName>
</protein>
<comment type="caution">
    <text evidence="1">The sequence shown here is derived from an EMBL/GenBank/DDBJ whole genome shotgun (WGS) entry which is preliminary data.</text>
</comment>
<accession>A0A4Z2I5P3</accession>
<evidence type="ECO:0000313" key="2">
    <source>
        <dbReference type="Proteomes" id="UP000314294"/>
    </source>
</evidence>